<dbReference type="InterPro" id="IPR029058">
    <property type="entry name" value="AB_hydrolase_fold"/>
</dbReference>
<sequence>MSIGYDVTGTGPPVLLLHGFPETRLMWRELVPVLADHHTVVTADLPGYGESTVAPGRSSKRAMAAELADLMAGLGFSEFAVAGHDRGARVAYRMALDLPDRVRALAVLDVVPAAAAWQRADARLALSFWPWSLLAQPAPLPEAMLAGAADAVVADALSQWGSPASVFPDDVRAAYAEQLRANPAGICEEYRAGAGVDREHDEADLAAGRRIVCPVLVLWSKGSGLDTWYADDGGPIGIWRAWCDSVEGEAVAGGHFFPEVHPEETARRLLAFFPTR</sequence>
<proteinExistence type="predicted"/>
<gene>
    <name evidence="3" type="ORF">EV186_10965</name>
</gene>
<dbReference type="Proteomes" id="UP000295444">
    <property type="component" value="Unassembled WGS sequence"/>
</dbReference>
<protein>
    <submittedName>
        <fullName evidence="3">Haloacetate dehalogenase</fullName>
    </submittedName>
</protein>
<name>A0A4R6RVW0_LABRH</name>
<accession>A0A4R6RVW0</accession>
<dbReference type="PRINTS" id="PR00412">
    <property type="entry name" value="EPOXHYDRLASE"/>
</dbReference>
<dbReference type="AlphaFoldDB" id="A0A4R6RVW0"/>
<dbReference type="InterPro" id="IPR000073">
    <property type="entry name" value="AB_hydrolase_1"/>
</dbReference>
<comment type="caution">
    <text evidence="3">The sequence shown here is derived from an EMBL/GenBank/DDBJ whole genome shotgun (WGS) entry which is preliminary data.</text>
</comment>
<dbReference type="EMBL" id="SNXZ01000009">
    <property type="protein sequence ID" value="TDP91073.1"/>
    <property type="molecule type" value="Genomic_DNA"/>
</dbReference>
<keyword evidence="1" id="KW-0378">Hydrolase</keyword>
<evidence type="ECO:0000313" key="4">
    <source>
        <dbReference type="Proteomes" id="UP000295444"/>
    </source>
</evidence>
<dbReference type="OrthoDB" id="9812774at2"/>
<organism evidence="3 4">
    <name type="scientific">Labedaea rhizosphaerae</name>
    <dbReference type="NCBI Taxonomy" id="598644"/>
    <lineage>
        <taxon>Bacteria</taxon>
        <taxon>Bacillati</taxon>
        <taxon>Actinomycetota</taxon>
        <taxon>Actinomycetes</taxon>
        <taxon>Pseudonocardiales</taxon>
        <taxon>Pseudonocardiaceae</taxon>
        <taxon>Labedaea</taxon>
    </lineage>
</organism>
<dbReference type="PRINTS" id="PR00111">
    <property type="entry name" value="ABHYDROLASE"/>
</dbReference>
<dbReference type="Gene3D" id="3.40.50.1820">
    <property type="entry name" value="alpha/beta hydrolase"/>
    <property type="match status" value="1"/>
</dbReference>
<dbReference type="GO" id="GO:0016787">
    <property type="term" value="F:hydrolase activity"/>
    <property type="evidence" value="ECO:0007669"/>
    <property type="project" value="UniProtKB-KW"/>
</dbReference>
<feature type="domain" description="AB hydrolase-1" evidence="2">
    <location>
        <begin position="12"/>
        <end position="257"/>
    </location>
</feature>
<evidence type="ECO:0000259" key="2">
    <source>
        <dbReference type="Pfam" id="PF00561"/>
    </source>
</evidence>
<dbReference type="RefSeq" id="WP_133853868.1">
    <property type="nucleotide sequence ID" value="NZ_SNXZ01000009.1"/>
</dbReference>
<evidence type="ECO:0000313" key="3">
    <source>
        <dbReference type="EMBL" id="TDP91073.1"/>
    </source>
</evidence>
<reference evidence="3 4" key="1">
    <citation type="submission" date="2019-03" db="EMBL/GenBank/DDBJ databases">
        <title>Genomic Encyclopedia of Type Strains, Phase IV (KMG-IV): sequencing the most valuable type-strain genomes for metagenomic binning, comparative biology and taxonomic classification.</title>
        <authorList>
            <person name="Goeker M."/>
        </authorList>
    </citation>
    <scope>NUCLEOTIDE SEQUENCE [LARGE SCALE GENOMIC DNA]</scope>
    <source>
        <strain evidence="3 4">DSM 45361</strain>
    </source>
</reference>
<evidence type="ECO:0000256" key="1">
    <source>
        <dbReference type="ARBA" id="ARBA00022801"/>
    </source>
</evidence>
<dbReference type="Pfam" id="PF00561">
    <property type="entry name" value="Abhydrolase_1"/>
    <property type="match status" value="1"/>
</dbReference>
<dbReference type="InterPro" id="IPR000639">
    <property type="entry name" value="Epox_hydrolase-like"/>
</dbReference>
<keyword evidence="4" id="KW-1185">Reference proteome</keyword>
<dbReference type="PANTHER" id="PTHR43329">
    <property type="entry name" value="EPOXIDE HYDROLASE"/>
    <property type="match status" value="1"/>
</dbReference>
<dbReference type="SUPFAM" id="SSF53474">
    <property type="entry name" value="alpha/beta-Hydrolases"/>
    <property type="match status" value="1"/>
</dbReference>